<reference evidence="2" key="2">
    <citation type="submission" date="2023-06" db="EMBL/GenBank/DDBJ databases">
        <authorList>
            <consortium name="Lawrence Berkeley National Laboratory"/>
            <person name="Haridas S."/>
            <person name="Hensen N."/>
            <person name="Bonometti L."/>
            <person name="Westerberg I."/>
            <person name="Brannstrom I.O."/>
            <person name="Guillou S."/>
            <person name="Cros-Aarteil S."/>
            <person name="Calhoun S."/>
            <person name="Kuo A."/>
            <person name="Mondo S."/>
            <person name="Pangilinan J."/>
            <person name="Riley R."/>
            <person name="Labutti K."/>
            <person name="Andreopoulos B."/>
            <person name="Lipzen A."/>
            <person name="Chen C."/>
            <person name="Yanf M."/>
            <person name="Daum C."/>
            <person name="Ng V."/>
            <person name="Clum A."/>
            <person name="Steindorff A."/>
            <person name="Ohm R."/>
            <person name="Martin F."/>
            <person name="Silar P."/>
            <person name="Natvig D."/>
            <person name="Lalanne C."/>
            <person name="Gautier V."/>
            <person name="Ament-Velasquez S.L."/>
            <person name="Kruys A."/>
            <person name="Hutchinson M.I."/>
            <person name="Powell A.J."/>
            <person name="Barry K."/>
            <person name="Miller A.N."/>
            <person name="Grigoriev I.V."/>
            <person name="Debuchy R."/>
            <person name="Gladieux P."/>
            <person name="Thoren M.H."/>
            <person name="Johannesson H."/>
        </authorList>
    </citation>
    <scope>NUCLEOTIDE SEQUENCE</scope>
    <source>
        <strain evidence="2">CBS 955.72</strain>
    </source>
</reference>
<accession>A0AAJ0H4W6</accession>
<evidence type="ECO:0008006" key="5">
    <source>
        <dbReference type="Google" id="ProtNLM"/>
    </source>
</evidence>
<reference evidence="2" key="1">
    <citation type="journal article" date="2023" name="Mol. Phylogenet. Evol.">
        <title>Genome-scale phylogeny and comparative genomics of the fungal order Sordariales.</title>
        <authorList>
            <person name="Hensen N."/>
            <person name="Bonometti L."/>
            <person name="Westerberg I."/>
            <person name="Brannstrom I.O."/>
            <person name="Guillou S."/>
            <person name="Cros-Aarteil S."/>
            <person name="Calhoun S."/>
            <person name="Haridas S."/>
            <person name="Kuo A."/>
            <person name="Mondo S."/>
            <person name="Pangilinan J."/>
            <person name="Riley R."/>
            <person name="LaButti K."/>
            <person name="Andreopoulos B."/>
            <person name="Lipzen A."/>
            <person name="Chen C."/>
            <person name="Yan M."/>
            <person name="Daum C."/>
            <person name="Ng V."/>
            <person name="Clum A."/>
            <person name="Steindorff A."/>
            <person name="Ohm R.A."/>
            <person name="Martin F."/>
            <person name="Silar P."/>
            <person name="Natvig D.O."/>
            <person name="Lalanne C."/>
            <person name="Gautier V."/>
            <person name="Ament-Velasquez S.L."/>
            <person name="Kruys A."/>
            <person name="Hutchinson M.I."/>
            <person name="Powell A.J."/>
            <person name="Barry K."/>
            <person name="Miller A.N."/>
            <person name="Grigoriev I.V."/>
            <person name="Debuchy R."/>
            <person name="Gladieux P."/>
            <person name="Hiltunen Thoren M."/>
            <person name="Johannesson H."/>
        </authorList>
    </citation>
    <scope>NUCLEOTIDE SEQUENCE</scope>
    <source>
        <strain evidence="2">CBS 955.72</strain>
    </source>
</reference>
<sequence length="85" mass="9374">MLGSVSLWQCVGTCSVLSPLWLCVSTCAVHVRVERKFSRSAGRKNQTLQPSCNSATDCASVRRGKLLEYDVRIKMVSFLVHLGVC</sequence>
<evidence type="ECO:0000313" key="3">
    <source>
        <dbReference type="EMBL" id="KAK3344476.1"/>
    </source>
</evidence>
<protein>
    <recommendedName>
        <fullName evidence="5">Secreted protein</fullName>
    </recommendedName>
</protein>
<keyword evidence="4" id="KW-1185">Reference proteome</keyword>
<comment type="caution">
    <text evidence="2">The sequence shown here is derived from an EMBL/GenBank/DDBJ whole genome shotgun (WGS) entry which is preliminary data.</text>
</comment>
<dbReference type="EMBL" id="JAUIQD010000010">
    <property type="protein sequence ID" value="KAK3338687.1"/>
    <property type="molecule type" value="Genomic_DNA"/>
</dbReference>
<evidence type="ECO:0000313" key="2">
    <source>
        <dbReference type="EMBL" id="KAK3338687.1"/>
    </source>
</evidence>
<name>A0AAJ0H4W6_9PEZI</name>
<dbReference type="AlphaFoldDB" id="A0AAJ0H4W6"/>
<evidence type="ECO:0000256" key="1">
    <source>
        <dbReference type="SAM" id="SignalP"/>
    </source>
</evidence>
<dbReference type="Proteomes" id="UP001275084">
    <property type="component" value="Unassembled WGS sequence"/>
</dbReference>
<keyword evidence="1" id="KW-0732">Signal</keyword>
<feature type="chain" id="PRO_5042790178" description="Secreted protein" evidence="1">
    <location>
        <begin position="29"/>
        <end position="85"/>
    </location>
</feature>
<evidence type="ECO:0000313" key="4">
    <source>
        <dbReference type="Proteomes" id="UP001275084"/>
    </source>
</evidence>
<feature type="signal peptide" evidence="1">
    <location>
        <begin position="1"/>
        <end position="28"/>
    </location>
</feature>
<dbReference type="EMBL" id="JAUIQD010000007">
    <property type="protein sequence ID" value="KAK3344476.1"/>
    <property type="molecule type" value="Genomic_DNA"/>
</dbReference>
<organism evidence="2 4">
    <name type="scientific">Lasiosphaeria hispida</name>
    <dbReference type="NCBI Taxonomy" id="260671"/>
    <lineage>
        <taxon>Eukaryota</taxon>
        <taxon>Fungi</taxon>
        <taxon>Dikarya</taxon>
        <taxon>Ascomycota</taxon>
        <taxon>Pezizomycotina</taxon>
        <taxon>Sordariomycetes</taxon>
        <taxon>Sordariomycetidae</taxon>
        <taxon>Sordariales</taxon>
        <taxon>Lasiosphaeriaceae</taxon>
        <taxon>Lasiosphaeria</taxon>
    </lineage>
</organism>
<gene>
    <name evidence="3" type="ORF">B0T25DRAFT_557126</name>
    <name evidence="2" type="ORF">B0T25DRAFT_561183</name>
</gene>
<proteinExistence type="predicted"/>